<gene>
    <name evidence="3" type="ORF">MSP1401_LOCUS10061</name>
</gene>
<keyword evidence="1" id="KW-0175">Coiled coil</keyword>
<evidence type="ECO:0000256" key="1">
    <source>
        <dbReference type="SAM" id="Coils"/>
    </source>
</evidence>
<sequence length="498" mass="53413">MTSVDVAAQQRRINELALQDVDSLAERQRQCAAELKALPDAIKEAAKAAEYKEAARLQERIDLLKTQAEELAAARAMSVRAKRRRAPAALLPADAVKSQAASVFGERVAEVVEPLRPCVDATLAVLAEGLRIAASEGVSEVRIRRAPDVDAAIRSKHVFDPAGANSRAEHEIRRAASHGDVAYREAHEAYVAKVTRVLLKVQYFVDVGFCWVPVGQGLGVPADGDAADAEWKDDFAILHAHHDAVAGFKAEIERDAFCELCGAFDGDGTHAFEHVSRAVTESEVARMLLRWRLRDAGYFSRAHSGLAELVKEWHRKNHAARATNPTADALSFRSEQFRAFQKPGALPNFGGLCFHVAHGAAGARLAKALGDGVEATAGFTRADKTAASFEEYVEACVAAASSDTYESGFYSRRNVTGANAAARTVPAMPEVIAAAGTASLRNLCAREKFQQARRDEGEAMMSPASPVSTPAGFNKTYTPSLSSMSSPASTPASSSRGR</sequence>
<dbReference type="AlphaFoldDB" id="A0A7S0D9I9"/>
<evidence type="ECO:0000256" key="2">
    <source>
        <dbReference type="SAM" id="MobiDB-lite"/>
    </source>
</evidence>
<name>A0A7S0D9I9_MICPS</name>
<evidence type="ECO:0008006" key="4">
    <source>
        <dbReference type="Google" id="ProtNLM"/>
    </source>
</evidence>
<feature type="compositionally biased region" description="Low complexity" evidence="2">
    <location>
        <begin position="478"/>
        <end position="498"/>
    </location>
</feature>
<dbReference type="EMBL" id="HBEN01012104">
    <property type="protein sequence ID" value="CAD8447441.1"/>
    <property type="molecule type" value="Transcribed_RNA"/>
</dbReference>
<proteinExistence type="predicted"/>
<evidence type="ECO:0000313" key="3">
    <source>
        <dbReference type="EMBL" id="CAD8447441.1"/>
    </source>
</evidence>
<accession>A0A7S0D9I9</accession>
<feature type="region of interest" description="Disordered" evidence="2">
    <location>
        <begin position="452"/>
        <end position="498"/>
    </location>
</feature>
<organism evidence="3">
    <name type="scientific">Micromonas pusilla</name>
    <name type="common">Picoplanktonic green alga</name>
    <name type="synonym">Chromulina pusilla</name>
    <dbReference type="NCBI Taxonomy" id="38833"/>
    <lineage>
        <taxon>Eukaryota</taxon>
        <taxon>Viridiplantae</taxon>
        <taxon>Chlorophyta</taxon>
        <taxon>Mamiellophyceae</taxon>
        <taxon>Mamiellales</taxon>
        <taxon>Mamiellaceae</taxon>
        <taxon>Micromonas</taxon>
    </lineage>
</organism>
<reference evidence="3" key="1">
    <citation type="submission" date="2021-01" db="EMBL/GenBank/DDBJ databases">
        <authorList>
            <person name="Corre E."/>
            <person name="Pelletier E."/>
            <person name="Niang G."/>
            <person name="Scheremetjew M."/>
            <person name="Finn R."/>
            <person name="Kale V."/>
            <person name="Holt S."/>
            <person name="Cochrane G."/>
            <person name="Meng A."/>
            <person name="Brown T."/>
            <person name="Cohen L."/>
        </authorList>
    </citation>
    <scope>NUCLEOTIDE SEQUENCE</scope>
    <source>
        <strain evidence="3">CCAC1681</strain>
    </source>
</reference>
<protein>
    <recommendedName>
        <fullName evidence="4">UVR domain-containing protein</fullName>
    </recommendedName>
</protein>
<feature type="coiled-coil region" evidence="1">
    <location>
        <begin position="47"/>
        <end position="74"/>
    </location>
</feature>